<comment type="caution">
    <text evidence="2">The sequence shown here is derived from an EMBL/GenBank/DDBJ whole genome shotgun (WGS) entry which is preliminary data.</text>
</comment>
<evidence type="ECO:0000313" key="2">
    <source>
        <dbReference type="EMBL" id="NJC41940.1"/>
    </source>
</evidence>
<feature type="signal peptide" evidence="1">
    <location>
        <begin position="1"/>
        <end position="18"/>
    </location>
</feature>
<organism evidence="2 3">
    <name type="scientific">Brevundimonas alba</name>
    <dbReference type="NCBI Taxonomy" id="74314"/>
    <lineage>
        <taxon>Bacteria</taxon>
        <taxon>Pseudomonadati</taxon>
        <taxon>Pseudomonadota</taxon>
        <taxon>Alphaproteobacteria</taxon>
        <taxon>Caulobacterales</taxon>
        <taxon>Caulobacteraceae</taxon>
        <taxon>Brevundimonas</taxon>
    </lineage>
</organism>
<protein>
    <submittedName>
        <fullName evidence="2">Putative membrane protein</fullName>
    </submittedName>
</protein>
<accession>A0A7X5YL48</accession>
<name>A0A7X5YL48_9CAUL</name>
<feature type="chain" id="PRO_5031441340" evidence="1">
    <location>
        <begin position="19"/>
        <end position="150"/>
    </location>
</feature>
<gene>
    <name evidence="2" type="ORF">GGQ87_002235</name>
</gene>
<dbReference type="InterPro" id="IPR009380">
    <property type="entry name" value="DUF1036"/>
</dbReference>
<dbReference type="EMBL" id="JAATJM010000002">
    <property type="protein sequence ID" value="NJC41940.1"/>
    <property type="molecule type" value="Genomic_DNA"/>
</dbReference>
<proteinExistence type="predicted"/>
<dbReference type="RefSeq" id="WP_168047814.1">
    <property type="nucleotide sequence ID" value="NZ_JAATJM010000002.1"/>
</dbReference>
<dbReference type="Pfam" id="PF06282">
    <property type="entry name" value="DUF1036"/>
    <property type="match status" value="1"/>
</dbReference>
<sequence>MKPSIVAVLAAASLSTLAPEAALAQAKQNKSVSATVDIQVCNESGRNGTVAISYVEVGTSRFINRGWYEVANGTCESIVSTDNSNFYMYGDTLDGSGRTWSGNHALCVQYPGPYTFWSDGSDTCPSGYETRDFVVMHADETGTYTWTLQP</sequence>
<keyword evidence="3" id="KW-1185">Reference proteome</keyword>
<evidence type="ECO:0000256" key="1">
    <source>
        <dbReference type="SAM" id="SignalP"/>
    </source>
</evidence>
<evidence type="ECO:0000313" key="3">
    <source>
        <dbReference type="Proteomes" id="UP000587415"/>
    </source>
</evidence>
<dbReference type="Proteomes" id="UP000587415">
    <property type="component" value="Unassembled WGS sequence"/>
</dbReference>
<dbReference type="AlphaFoldDB" id="A0A7X5YL48"/>
<keyword evidence="1" id="KW-0732">Signal</keyword>
<reference evidence="2 3" key="1">
    <citation type="submission" date="2020-03" db="EMBL/GenBank/DDBJ databases">
        <title>Genomic Encyclopedia of Type Strains, Phase IV (KMG-IV): sequencing the most valuable type-strain genomes for metagenomic binning, comparative biology and taxonomic classification.</title>
        <authorList>
            <person name="Goeker M."/>
        </authorList>
    </citation>
    <scope>NUCLEOTIDE SEQUENCE [LARGE SCALE GENOMIC DNA]</scope>
    <source>
        <strain evidence="2 3">DSM 4736</strain>
    </source>
</reference>